<keyword evidence="2" id="KW-0378">Hydrolase</keyword>
<proteinExistence type="inferred from homology"/>
<dbReference type="PROSITE" id="PS00560">
    <property type="entry name" value="CARBOXYPEPT_SER_HIS"/>
    <property type="match status" value="1"/>
</dbReference>
<evidence type="ECO:0000256" key="2">
    <source>
        <dbReference type="RuleBase" id="RU361156"/>
    </source>
</evidence>
<dbReference type="PRINTS" id="PR00724">
    <property type="entry name" value="CRBOXYPTASEC"/>
</dbReference>
<reference evidence="3" key="1">
    <citation type="submission" date="2021-01" db="EMBL/GenBank/DDBJ databases">
        <authorList>
            <person name="Corre E."/>
            <person name="Pelletier E."/>
            <person name="Niang G."/>
            <person name="Scheremetjew M."/>
            <person name="Finn R."/>
            <person name="Kale V."/>
            <person name="Holt S."/>
            <person name="Cochrane G."/>
            <person name="Meng A."/>
            <person name="Brown T."/>
            <person name="Cohen L."/>
        </authorList>
    </citation>
    <scope>NUCLEOTIDE SEQUENCE</scope>
    <source>
        <strain evidence="3">RCC927</strain>
    </source>
</reference>
<dbReference type="InterPro" id="IPR018202">
    <property type="entry name" value="Ser_caboxypep_ser_AS"/>
</dbReference>
<comment type="similarity">
    <text evidence="1 2">Belongs to the peptidase S10 family.</text>
</comment>
<evidence type="ECO:0000313" key="3">
    <source>
        <dbReference type="EMBL" id="CAE0130689.1"/>
    </source>
</evidence>
<dbReference type="PROSITE" id="PS00131">
    <property type="entry name" value="CARBOXYPEPT_SER_SER"/>
    <property type="match status" value="1"/>
</dbReference>
<sequence length="466" mass="50176">MVRNPYAWTKLANLVAVESPVGVGYSYCDEMLHGGACANDDVRTAETLHAAMQDFVANKFPELAEAPFYISGESYAGVYCPTLAKAILDGNEDPTQTKINLAGLAVGDPCTDNDSQADSMDMLWYGHKNGFVLDEDFDILWNQCGMRYAHPLASGEWAVGEDGSVSAKGSSGANYAPVVTHRTVPRRGLLSGLSMPTNKAPSKQECDLAHRKFLLQTSKAFDQEWARGFINDLTLYGPSAIVGSSQKGSLNYRIAQWMMSDEVRAALHVQAAPQTAWPGPGAGWTYGSNYSACNADAHPGARSMVDFYRDIAPRVAGSVLVFNGDTDPCVSYEGTRDAIQNKVGFDLLEGGAWRPWFANWTAASRDFLDAKDLLFGPALTTQAAGPQLAGLTMDFDHGLSFATVHGSGHMVPQFRPRAAYRMMEGVLTGAPLAPLLPADAAIAAMSDAEWSDEMDKWTDVAKGASD</sequence>
<dbReference type="GO" id="GO:0006508">
    <property type="term" value="P:proteolysis"/>
    <property type="evidence" value="ECO:0007669"/>
    <property type="project" value="UniProtKB-KW"/>
</dbReference>
<dbReference type="Pfam" id="PF00450">
    <property type="entry name" value="Peptidase_S10"/>
    <property type="match status" value="1"/>
</dbReference>
<dbReference type="InterPro" id="IPR029058">
    <property type="entry name" value="AB_hydrolase_fold"/>
</dbReference>
<dbReference type="Gene3D" id="3.40.50.1820">
    <property type="entry name" value="alpha/beta hydrolase"/>
    <property type="match status" value="1"/>
</dbReference>
<dbReference type="InterPro" id="IPR033124">
    <property type="entry name" value="Ser_caboxypep_his_AS"/>
</dbReference>
<dbReference type="PANTHER" id="PTHR11802">
    <property type="entry name" value="SERINE PROTEASE FAMILY S10 SERINE CARBOXYPEPTIDASE"/>
    <property type="match status" value="1"/>
</dbReference>
<protein>
    <recommendedName>
        <fullName evidence="2">Carboxypeptidase</fullName>
        <ecNumber evidence="2">3.4.16.-</ecNumber>
    </recommendedName>
</protein>
<dbReference type="PANTHER" id="PTHR11802:SF201">
    <property type="entry name" value="CARBOXYPEPTIDASE"/>
    <property type="match status" value="1"/>
</dbReference>
<dbReference type="EMBL" id="HBHY01004737">
    <property type="protein sequence ID" value="CAE0130689.1"/>
    <property type="molecule type" value="Transcribed_RNA"/>
</dbReference>
<keyword evidence="2" id="KW-0645">Protease</keyword>
<dbReference type="GO" id="GO:0004185">
    <property type="term" value="F:serine-type carboxypeptidase activity"/>
    <property type="evidence" value="ECO:0007669"/>
    <property type="project" value="UniProtKB-UniRule"/>
</dbReference>
<name>A0A7S3BDD8_9VIRI</name>
<evidence type="ECO:0000256" key="1">
    <source>
        <dbReference type="ARBA" id="ARBA00009431"/>
    </source>
</evidence>
<organism evidence="3">
    <name type="scientific">Prasinoderma singulare</name>
    <dbReference type="NCBI Taxonomy" id="676789"/>
    <lineage>
        <taxon>Eukaryota</taxon>
        <taxon>Viridiplantae</taxon>
        <taxon>Prasinodermophyta</taxon>
        <taxon>Prasinodermophyceae</taxon>
        <taxon>Prasinodermales</taxon>
        <taxon>Prasinodermaceae</taxon>
        <taxon>Prasinoderma</taxon>
    </lineage>
</organism>
<accession>A0A7S3BDD8</accession>
<dbReference type="InterPro" id="IPR001563">
    <property type="entry name" value="Peptidase_S10"/>
</dbReference>
<keyword evidence="2" id="KW-0121">Carboxypeptidase</keyword>
<gene>
    <name evidence="3" type="ORF">PSIN1315_LOCUS3095</name>
</gene>
<dbReference type="SUPFAM" id="SSF53474">
    <property type="entry name" value="alpha/beta-Hydrolases"/>
    <property type="match status" value="1"/>
</dbReference>
<dbReference type="AlphaFoldDB" id="A0A7S3BDD8"/>
<dbReference type="EC" id="3.4.16.-" evidence="2"/>